<proteinExistence type="predicted"/>
<dbReference type="EMBL" id="CH474025">
    <property type="protein sequence ID" value="EDL99679.1"/>
    <property type="molecule type" value="Genomic_DNA"/>
</dbReference>
<sequence>MHPSLVTTFSSVRSGVSGFLLRSSMHLHLSSAG</sequence>
<name>A6K6W0_RAT</name>
<evidence type="ECO:0000313" key="1">
    <source>
        <dbReference type="EMBL" id="EDL99679.1"/>
    </source>
</evidence>
<organism evidence="1 2">
    <name type="scientific">Rattus norvegicus</name>
    <name type="common">Rat</name>
    <dbReference type="NCBI Taxonomy" id="10116"/>
    <lineage>
        <taxon>Eukaryota</taxon>
        <taxon>Metazoa</taxon>
        <taxon>Chordata</taxon>
        <taxon>Craniata</taxon>
        <taxon>Vertebrata</taxon>
        <taxon>Euteleostomi</taxon>
        <taxon>Mammalia</taxon>
        <taxon>Eutheria</taxon>
        <taxon>Euarchontoglires</taxon>
        <taxon>Glires</taxon>
        <taxon>Rodentia</taxon>
        <taxon>Myomorpha</taxon>
        <taxon>Muroidea</taxon>
        <taxon>Muridae</taxon>
        <taxon>Murinae</taxon>
        <taxon>Rattus</taxon>
    </lineage>
</organism>
<gene>
    <name evidence="1" type="ORF">rCG_58497</name>
</gene>
<dbReference type="Proteomes" id="UP000234681">
    <property type="component" value="Chromosome 20"/>
</dbReference>
<reference evidence="2" key="1">
    <citation type="submission" date="2005-09" db="EMBL/GenBank/DDBJ databases">
        <authorList>
            <person name="Mural R.J."/>
            <person name="Li P.W."/>
            <person name="Adams M.D."/>
            <person name="Amanatides P.G."/>
            <person name="Baden-Tillson H."/>
            <person name="Barnstead M."/>
            <person name="Chin S.H."/>
            <person name="Dew I."/>
            <person name="Evans C.A."/>
            <person name="Ferriera S."/>
            <person name="Flanigan M."/>
            <person name="Fosler C."/>
            <person name="Glodek A."/>
            <person name="Gu Z."/>
            <person name="Holt R.A."/>
            <person name="Jennings D."/>
            <person name="Kraft C.L."/>
            <person name="Lu F."/>
            <person name="Nguyen T."/>
            <person name="Nusskern D.R."/>
            <person name="Pfannkoch C.M."/>
            <person name="Sitter C."/>
            <person name="Sutton G.G."/>
            <person name="Venter J.C."/>
            <person name="Wang Z."/>
            <person name="Woodage T."/>
            <person name="Zheng X.H."/>
            <person name="Zhong F."/>
        </authorList>
    </citation>
    <scope>NUCLEOTIDE SEQUENCE [LARGE SCALE GENOMIC DNA]</scope>
    <source>
        <strain>BN</strain>
        <strain evidence="2">Sprague-Dawley</strain>
    </source>
</reference>
<dbReference type="AlphaFoldDB" id="A6K6W0"/>
<evidence type="ECO:0000313" key="2">
    <source>
        <dbReference type="Proteomes" id="UP000234681"/>
    </source>
</evidence>
<accession>A6K6W0</accession>
<protein>
    <submittedName>
        <fullName evidence="1">RCG58497</fullName>
    </submittedName>
</protein>